<keyword evidence="3" id="KW-1185">Reference proteome</keyword>
<dbReference type="EMBL" id="VSWC01000029">
    <property type="protein sequence ID" value="KAA1107304.1"/>
    <property type="molecule type" value="Genomic_DNA"/>
</dbReference>
<gene>
    <name evidence="1" type="ORF">PGT21_009645</name>
    <name evidence="2" type="ORF">PGTUg99_036383</name>
</gene>
<protein>
    <submittedName>
        <fullName evidence="2">Uncharacterized protein</fullName>
    </submittedName>
</protein>
<dbReference type="Proteomes" id="UP000324748">
    <property type="component" value="Unassembled WGS sequence"/>
</dbReference>
<dbReference type="EMBL" id="VDEP01000203">
    <property type="protein sequence ID" value="KAA1124882.1"/>
    <property type="molecule type" value="Genomic_DNA"/>
</dbReference>
<sequence>MAEAQQVTKIFQEMEGAESQFLAPKRTHTLAIHRLKDLFDARKLCHKSRHAWATKGKVPNVI</sequence>
<evidence type="ECO:0000313" key="3">
    <source>
        <dbReference type="Proteomes" id="UP000324748"/>
    </source>
</evidence>
<name>A0A5B0RHD6_PUCGR</name>
<comment type="caution">
    <text evidence="2">The sequence shown here is derived from an EMBL/GenBank/DDBJ whole genome shotgun (WGS) entry which is preliminary data.</text>
</comment>
<evidence type="ECO:0000313" key="4">
    <source>
        <dbReference type="Proteomes" id="UP000325313"/>
    </source>
</evidence>
<organism evidence="2 4">
    <name type="scientific">Puccinia graminis f. sp. tritici</name>
    <dbReference type="NCBI Taxonomy" id="56615"/>
    <lineage>
        <taxon>Eukaryota</taxon>
        <taxon>Fungi</taxon>
        <taxon>Dikarya</taxon>
        <taxon>Basidiomycota</taxon>
        <taxon>Pucciniomycotina</taxon>
        <taxon>Pucciniomycetes</taxon>
        <taxon>Pucciniales</taxon>
        <taxon>Pucciniaceae</taxon>
        <taxon>Puccinia</taxon>
    </lineage>
</organism>
<reference evidence="3 4" key="1">
    <citation type="submission" date="2019-05" db="EMBL/GenBank/DDBJ databases">
        <title>Emergence of the Ug99 lineage of the wheat stem rust pathogen through somatic hybridization.</title>
        <authorList>
            <person name="Li F."/>
            <person name="Upadhyaya N.M."/>
            <person name="Sperschneider J."/>
            <person name="Matny O."/>
            <person name="Nguyen-Phuc H."/>
            <person name="Mago R."/>
            <person name="Raley C."/>
            <person name="Miller M.E."/>
            <person name="Silverstein K.A.T."/>
            <person name="Henningsen E."/>
            <person name="Hirsch C.D."/>
            <person name="Visser B."/>
            <person name="Pretorius Z.A."/>
            <person name="Steffenson B.J."/>
            <person name="Schwessinger B."/>
            <person name="Dodds P.N."/>
            <person name="Figueroa M."/>
        </authorList>
    </citation>
    <scope>NUCLEOTIDE SEQUENCE [LARGE SCALE GENOMIC DNA]</scope>
    <source>
        <strain evidence="1">21-0</strain>
        <strain evidence="2 4">Ug99</strain>
    </source>
</reference>
<dbReference type="Proteomes" id="UP000325313">
    <property type="component" value="Unassembled WGS sequence"/>
</dbReference>
<dbReference type="AlphaFoldDB" id="A0A5B0RHD6"/>
<evidence type="ECO:0000313" key="2">
    <source>
        <dbReference type="EMBL" id="KAA1124882.1"/>
    </source>
</evidence>
<accession>A0A5B0RHD6</accession>
<evidence type="ECO:0000313" key="1">
    <source>
        <dbReference type="EMBL" id="KAA1107304.1"/>
    </source>
</evidence>
<proteinExistence type="predicted"/>